<protein>
    <submittedName>
        <fullName evidence="2">Uncharacterized protein</fullName>
    </submittedName>
</protein>
<feature type="compositionally biased region" description="Basic residues" evidence="1">
    <location>
        <begin position="43"/>
        <end position="60"/>
    </location>
</feature>
<evidence type="ECO:0000313" key="2">
    <source>
        <dbReference type="EMBL" id="QKU34892.1"/>
    </source>
</evidence>
<evidence type="ECO:0000256" key="1">
    <source>
        <dbReference type="SAM" id="MobiDB-lite"/>
    </source>
</evidence>
<feature type="region of interest" description="Disordered" evidence="1">
    <location>
        <begin position="147"/>
        <end position="206"/>
    </location>
</feature>
<dbReference type="RefSeq" id="YP_010781545.1">
    <property type="nucleotide sequence ID" value="NC_075039.1"/>
</dbReference>
<feature type="compositionally biased region" description="Low complexity" evidence="1">
    <location>
        <begin position="160"/>
        <end position="173"/>
    </location>
</feature>
<feature type="compositionally biased region" description="Acidic residues" evidence="1">
    <location>
        <begin position="64"/>
        <end position="82"/>
    </location>
</feature>
<reference evidence="2" key="2">
    <citation type="journal article" date="2018" name="Nat. Commun.">
        <title>Tailed giant Tupanvirus possesses the most complete translational apparatus of the known virosphere.</title>
        <authorList>
            <person name="Abrahao J."/>
            <person name="Silva L."/>
            <person name="Silva L.S."/>
            <person name="Khalil J.Y.B."/>
            <person name="Rodrigues R."/>
            <person name="Arantes T."/>
            <person name="Assis F."/>
            <person name="Boratto P."/>
            <person name="Andrade M."/>
            <person name="Kroon E.G."/>
            <person name="Ribeiro B."/>
            <person name="Bergier I."/>
            <person name="Seligmann H."/>
            <person name="Ghigo E."/>
            <person name="Colson P."/>
            <person name="Levasseur A."/>
            <person name="Kroemer G."/>
            <person name="Raoult D."/>
            <person name="La Scola B."/>
        </authorList>
    </citation>
    <scope>NUCLEOTIDE SEQUENCE [LARGE SCALE GENOMIC DNA]</scope>
    <source>
        <strain evidence="2">Soda lake</strain>
    </source>
</reference>
<feature type="compositionally biased region" description="Basic and acidic residues" evidence="1">
    <location>
        <begin position="88"/>
        <end position="102"/>
    </location>
</feature>
<dbReference type="EMBL" id="KY523104">
    <property type="protein sequence ID" value="QKU34892.1"/>
    <property type="molecule type" value="Genomic_DNA"/>
</dbReference>
<reference evidence="2" key="1">
    <citation type="submission" date="2017-01" db="EMBL/GenBank/DDBJ databases">
        <authorList>
            <person name="Assis F.L."/>
            <person name="Abrahao J.S."/>
            <person name="Silva L."/>
            <person name="Khalil J.B."/>
            <person name="Rodrigues R."/>
            <person name="Silva L.S."/>
            <person name="Arantes T."/>
            <person name="Boratto P."/>
            <person name="Andrade M."/>
            <person name="Kroon E.G."/>
            <person name="Ribeiro B."/>
            <person name="Bergier I."/>
            <person name="Seligmann H."/>
            <person name="Ghigo E."/>
            <person name="Colson P."/>
            <person name="Levasseur A."/>
            <person name="Raoult D."/>
            <person name="Scola B.L."/>
        </authorList>
    </citation>
    <scope>NUCLEOTIDE SEQUENCE</scope>
    <source>
        <strain evidence="2">Soda lake</strain>
    </source>
</reference>
<feature type="compositionally biased region" description="Basic and acidic residues" evidence="1">
    <location>
        <begin position="1"/>
        <end position="12"/>
    </location>
</feature>
<name>A0A6N1NXI4_9VIRU</name>
<dbReference type="KEGG" id="vg:80518309"/>
<feature type="region of interest" description="Disordered" evidence="1">
    <location>
        <begin position="1"/>
        <end position="115"/>
    </location>
</feature>
<feature type="compositionally biased region" description="Gly residues" evidence="1">
    <location>
        <begin position="174"/>
        <end position="183"/>
    </location>
</feature>
<proteinExistence type="predicted"/>
<dbReference type="GeneID" id="80518309"/>
<organism evidence="2">
    <name type="scientific">Tupanvirus soda lake</name>
    <dbReference type="NCBI Taxonomy" id="2126985"/>
    <lineage>
        <taxon>Viruses</taxon>
        <taxon>Varidnaviria</taxon>
        <taxon>Bamfordvirae</taxon>
        <taxon>Nucleocytoviricota</taxon>
        <taxon>Megaviricetes</taxon>
        <taxon>Imitervirales</taxon>
        <taxon>Mimiviridae</taxon>
        <taxon>Megamimivirinae</taxon>
        <taxon>Tupanvirus</taxon>
        <taxon>Tupanvirus salinum</taxon>
    </lineage>
</organism>
<accession>A0A6N1NXI4</accession>
<feature type="compositionally biased region" description="Acidic residues" evidence="1">
    <location>
        <begin position="20"/>
        <end position="39"/>
    </location>
</feature>
<sequence>MPRGKKSQETNTRKNKKIVEDEEQEDENLEDEILEDEEESTPKKKSSKKTAPKNKPKKGKKADAEDEDELSDLDVDDEDDAPAIESAENDKIVSSQKHERPPIKVIDPKTPIGNLKTDDVLSYLIQVGTETLNPQLKYGALNLLKQLTGRRRRHPPPTYGSKSNRNFNNRGGFSQRGGRGGRNSGPRNQSRSQANNSAEDLYGETD</sequence>